<accession>A0A2Z7A9X6</accession>
<dbReference type="Proteomes" id="UP000250235">
    <property type="component" value="Unassembled WGS sequence"/>
</dbReference>
<evidence type="ECO:0000256" key="1">
    <source>
        <dbReference type="SAM" id="MobiDB-lite"/>
    </source>
</evidence>
<sequence length="221" mass="24659">MGRKRKATDVGKMANKGKTPLSEKLKGEEKEHAETAQTVLVSKDVENHTHSPSNDQPPEPVSNTEHVVEIENLVEKEKEEPNCCQQVGSVPGLDERNMEQKVAMTTNADLSSELSYKSMYISSQKQIEDLMAENCRLSMQLEFARGKIEVYEKVTNATRTIKDVILIDSIVGKTQENAIGNSNSDPGADNQKASQEKNDSKNASNIANEQMKVPRQRRKRC</sequence>
<evidence type="ECO:0000313" key="3">
    <source>
        <dbReference type="Proteomes" id="UP000250235"/>
    </source>
</evidence>
<dbReference type="PANTHER" id="PTHR38936:SF1">
    <property type="entry name" value="DUF641 DOMAIN-CONTAINING PROTEIN"/>
    <property type="match status" value="1"/>
</dbReference>
<dbReference type="OrthoDB" id="911898at2759"/>
<organism evidence="2 3">
    <name type="scientific">Dorcoceras hygrometricum</name>
    <dbReference type="NCBI Taxonomy" id="472368"/>
    <lineage>
        <taxon>Eukaryota</taxon>
        <taxon>Viridiplantae</taxon>
        <taxon>Streptophyta</taxon>
        <taxon>Embryophyta</taxon>
        <taxon>Tracheophyta</taxon>
        <taxon>Spermatophyta</taxon>
        <taxon>Magnoliopsida</taxon>
        <taxon>eudicotyledons</taxon>
        <taxon>Gunneridae</taxon>
        <taxon>Pentapetalae</taxon>
        <taxon>asterids</taxon>
        <taxon>lamiids</taxon>
        <taxon>Lamiales</taxon>
        <taxon>Gesneriaceae</taxon>
        <taxon>Didymocarpoideae</taxon>
        <taxon>Trichosporeae</taxon>
        <taxon>Loxocarpinae</taxon>
        <taxon>Dorcoceras</taxon>
    </lineage>
</organism>
<gene>
    <name evidence="2" type="ORF">F511_21701</name>
</gene>
<dbReference type="EMBL" id="KV017445">
    <property type="protein sequence ID" value="KZV18522.1"/>
    <property type="molecule type" value="Genomic_DNA"/>
</dbReference>
<feature type="region of interest" description="Disordered" evidence="1">
    <location>
        <begin position="177"/>
        <end position="221"/>
    </location>
</feature>
<feature type="region of interest" description="Disordered" evidence="1">
    <location>
        <begin position="1"/>
        <end position="63"/>
    </location>
</feature>
<dbReference type="PANTHER" id="PTHR38936">
    <property type="entry name" value="TITIN-LIKE ISOFORM X2"/>
    <property type="match status" value="1"/>
</dbReference>
<keyword evidence="3" id="KW-1185">Reference proteome</keyword>
<feature type="compositionally biased region" description="Basic and acidic residues" evidence="1">
    <location>
        <begin position="21"/>
        <end position="34"/>
    </location>
</feature>
<dbReference type="AlphaFoldDB" id="A0A2Z7A9X6"/>
<evidence type="ECO:0000313" key="2">
    <source>
        <dbReference type="EMBL" id="KZV18522.1"/>
    </source>
</evidence>
<name>A0A2Z7A9X6_9LAMI</name>
<protein>
    <submittedName>
        <fullName evidence="2">Uncharacterized protein</fullName>
    </submittedName>
</protein>
<proteinExistence type="predicted"/>
<reference evidence="2 3" key="1">
    <citation type="journal article" date="2015" name="Proc. Natl. Acad. Sci. U.S.A.">
        <title>The resurrection genome of Boea hygrometrica: A blueprint for survival of dehydration.</title>
        <authorList>
            <person name="Xiao L."/>
            <person name="Yang G."/>
            <person name="Zhang L."/>
            <person name="Yang X."/>
            <person name="Zhao S."/>
            <person name="Ji Z."/>
            <person name="Zhou Q."/>
            <person name="Hu M."/>
            <person name="Wang Y."/>
            <person name="Chen M."/>
            <person name="Xu Y."/>
            <person name="Jin H."/>
            <person name="Xiao X."/>
            <person name="Hu G."/>
            <person name="Bao F."/>
            <person name="Hu Y."/>
            <person name="Wan P."/>
            <person name="Li L."/>
            <person name="Deng X."/>
            <person name="Kuang T."/>
            <person name="Xiang C."/>
            <person name="Zhu J.K."/>
            <person name="Oliver M.J."/>
            <person name="He Y."/>
        </authorList>
    </citation>
    <scope>NUCLEOTIDE SEQUENCE [LARGE SCALE GENOMIC DNA]</scope>
    <source>
        <strain evidence="3">cv. XS01</strain>
    </source>
</reference>